<evidence type="ECO:0000313" key="10">
    <source>
        <dbReference type="EMBL" id="BAN20235.1"/>
    </source>
</evidence>
<evidence type="ECO:0000256" key="5">
    <source>
        <dbReference type="ARBA" id="ARBA00023145"/>
    </source>
</evidence>
<dbReference type="InterPro" id="IPR013128">
    <property type="entry name" value="Peptidase_C1A"/>
</dbReference>
<dbReference type="FunFam" id="3.90.70.10:FF:000006">
    <property type="entry name" value="Cathepsin S"/>
    <property type="match status" value="1"/>
</dbReference>
<organism evidence="10">
    <name type="scientific">Riptortus pedestris</name>
    <name type="common">Bean bug</name>
    <dbReference type="NCBI Taxonomy" id="329032"/>
    <lineage>
        <taxon>Eukaryota</taxon>
        <taxon>Metazoa</taxon>
        <taxon>Ecdysozoa</taxon>
        <taxon>Arthropoda</taxon>
        <taxon>Hexapoda</taxon>
        <taxon>Insecta</taxon>
        <taxon>Pterygota</taxon>
        <taxon>Neoptera</taxon>
        <taxon>Paraneoptera</taxon>
        <taxon>Hemiptera</taxon>
        <taxon>Heteroptera</taxon>
        <taxon>Panheteroptera</taxon>
        <taxon>Pentatomomorpha</taxon>
        <taxon>Coreoidea</taxon>
        <taxon>Alydidae</taxon>
        <taxon>Riptortus</taxon>
    </lineage>
</organism>
<dbReference type="GO" id="GO:0006508">
    <property type="term" value="P:proteolysis"/>
    <property type="evidence" value="ECO:0007669"/>
    <property type="project" value="UniProtKB-KW"/>
</dbReference>
<dbReference type="InterPro" id="IPR000668">
    <property type="entry name" value="Peptidase_C1A_C"/>
</dbReference>
<accession>R4WI47</accession>
<dbReference type="PROSITE" id="PS00139">
    <property type="entry name" value="THIOL_PROTEASE_CYS"/>
    <property type="match status" value="1"/>
</dbReference>
<keyword evidence="3" id="KW-0378">Hydrolase</keyword>
<dbReference type="InterPro" id="IPR025661">
    <property type="entry name" value="Pept_asp_AS"/>
</dbReference>
<evidence type="ECO:0000256" key="7">
    <source>
        <dbReference type="SAM" id="SignalP"/>
    </source>
</evidence>
<dbReference type="Pfam" id="PF00112">
    <property type="entry name" value="Peptidase_C1"/>
    <property type="match status" value="1"/>
</dbReference>
<feature type="domain" description="Peptidase C1A papain C-terminal" evidence="8">
    <location>
        <begin position="114"/>
        <end position="331"/>
    </location>
</feature>
<feature type="signal peptide" evidence="7">
    <location>
        <begin position="1"/>
        <end position="16"/>
    </location>
</feature>
<keyword evidence="4" id="KW-0788">Thiol protease</keyword>
<evidence type="ECO:0000256" key="1">
    <source>
        <dbReference type="ARBA" id="ARBA00008455"/>
    </source>
</evidence>
<dbReference type="PRINTS" id="PR00705">
    <property type="entry name" value="PAPAIN"/>
</dbReference>
<dbReference type="PANTHER" id="PTHR12411">
    <property type="entry name" value="CYSTEINE PROTEASE FAMILY C1-RELATED"/>
    <property type="match status" value="1"/>
</dbReference>
<feature type="chain" id="PRO_5018760224" evidence="7">
    <location>
        <begin position="17"/>
        <end position="334"/>
    </location>
</feature>
<dbReference type="AlphaFoldDB" id="R4WI47"/>
<dbReference type="SUPFAM" id="SSF54001">
    <property type="entry name" value="Cysteine proteinases"/>
    <property type="match status" value="1"/>
</dbReference>
<dbReference type="PROSITE" id="PS00639">
    <property type="entry name" value="THIOL_PROTEASE_HIS"/>
    <property type="match status" value="1"/>
</dbReference>
<dbReference type="InterPro" id="IPR038765">
    <property type="entry name" value="Papain-like_cys_pep_sf"/>
</dbReference>
<dbReference type="GO" id="GO:0008234">
    <property type="term" value="F:cysteine-type peptidase activity"/>
    <property type="evidence" value="ECO:0007669"/>
    <property type="project" value="UniProtKB-KW"/>
</dbReference>
<dbReference type="InterPro" id="IPR013201">
    <property type="entry name" value="Prot_inhib_I29"/>
</dbReference>
<keyword evidence="7" id="KW-0732">Signal</keyword>
<proteinExistence type="evidence at transcript level"/>
<comment type="similarity">
    <text evidence="1">Belongs to the peptidase C1 family.</text>
</comment>
<dbReference type="InterPro" id="IPR000169">
    <property type="entry name" value="Pept_cys_AS"/>
</dbReference>
<reference evidence="10" key="1">
    <citation type="journal article" date="2013" name="PLoS ONE">
        <title>Gene expression in gut symbiotic organ of stinkbug affected by extracellular bacterial symbiont.</title>
        <authorList>
            <person name="Futahashi R."/>
            <person name="Tanaka K."/>
            <person name="Tanahashi M."/>
            <person name="Nikoh N."/>
            <person name="Kikuchi Y."/>
            <person name="Lee B.L."/>
            <person name="Fukatsu T."/>
        </authorList>
    </citation>
    <scope>NUCLEOTIDE SEQUENCE</scope>
    <source>
        <tissue evidence="10">Midgut</tissue>
    </source>
</reference>
<evidence type="ECO:0000256" key="2">
    <source>
        <dbReference type="ARBA" id="ARBA00022670"/>
    </source>
</evidence>
<evidence type="ECO:0000256" key="4">
    <source>
        <dbReference type="ARBA" id="ARBA00022807"/>
    </source>
</evidence>
<name>R4WI47_RIPPE</name>
<feature type="domain" description="Cathepsin propeptide inhibitor" evidence="9">
    <location>
        <begin position="23"/>
        <end position="83"/>
    </location>
</feature>
<dbReference type="Pfam" id="PF08246">
    <property type="entry name" value="Inhibitor_I29"/>
    <property type="match status" value="1"/>
</dbReference>
<evidence type="ECO:0000259" key="8">
    <source>
        <dbReference type="SMART" id="SM00645"/>
    </source>
</evidence>
<evidence type="ECO:0000259" key="9">
    <source>
        <dbReference type="SMART" id="SM00848"/>
    </source>
</evidence>
<dbReference type="InterPro" id="IPR039417">
    <property type="entry name" value="Peptidase_C1A_papain-like"/>
</dbReference>
<keyword evidence="5" id="KW-0865">Zymogen</keyword>
<dbReference type="SMART" id="SM00848">
    <property type="entry name" value="Inhibitor_I29"/>
    <property type="match status" value="1"/>
</dbReference>
<dbReference type="InterPro" id="IPR025660">
    <property type="entry name" value="Pept_his_AS"/>
</dbReference>
<dbReference type="SMART" id="SM00645">
    <property type="entry name" value="Pept_C1"/>
    <property type="match status" value="1"/>
</dbReference>
<dbReference type="CDD" id="cd02248">
    <property type="entry name" value="Peptidase_C1A"/>
    <property type="match status" value="1"/>
</dbReference>
<keyword evidence="2" id="KW-0645">Protease</keyword>
<evidence type="ECO:0000256" key="6">
    <source>
        <dbReference type="ARBA" id="ARBA00023157"/>
    </source>
</evidence>
<dbReference type="PROSITE" id="PS00640">
    <property type="entry name" value="THIOL_PROTEASE_ASN"/>
    <property type="match status" value="1"/>
</dbReference>
<protein>
    <submittedName>
        <fullName evidence="10">Cathepsin L</fullName>
    </submittedName>
</protein>
<sequence length="334" mass="37730">MKRLILILAAVAVSHCDPLQEAWMTFKIQFNKNYDTIAEDEIRFKIFVESKTYVDYHNTRFLDGKETYTMELNELADLTDEEFRERYLGFEAPCVDREDPGTIIHNPPESNDDLPDIVDWRAEGAVTPVKNQGQCGSCWAFSAVGALEGQHFRQTGELVNLSEQNLVDCTRNMIFGNNGCNGGFMNRAFRYIKKKGIDTEESYPYRGKEQKCKFSPENIGANMTGYAKIKRGSQLALQDAVAKAGPISVAIEAHKSIKYYKSGVYYEPQCGVGFQKLNHAVLVVGYGVEDGREYWLVKNSWGDKWGDGGYIKIVKNFWNGCGVAEYASYPVVDM</sequence>
<dbReference type="Gene3D" id="3.90.70.10">
    <property type="entry name" value="Cysteine proteinases"/>
    <property type="match status" value="1"/>
</dbReference>
<evidence type="ECO:0000256" key="3">
    <source>
        <dbReference type="ARBA" id="ARBA00022801"/>
    </source>
</evidence>
<dbReference type="EMBL" id="AK417020">
    <property type="protein sequence ID" value="BAN20235.1"/>
    <property type="molecule type" value="mRNA"/>
</dbReference>
<keyword evidence="6" id="KW-1015">Disulfide bond</keyword>